<gene>
    <name evidence="3" type="ORF">DBW71_04130</name>
</gene>
<evidence type="ECO:0000313" key="4">
    <source>
        <dbReference type="Proteomes" id="UP000253570"/>
    </source>
</evidence>
<evidence type="ECO:0000313" key="3">
    <source>
        <dbReference type="EMBL" id="RCL73286.1"/>
    </source>
</evidence>
<dbReference type="PRINTS" id="PR00599">
    <property type="entry name" value="MAPEPTIDASE"/>
</dbReference>
<dbReference type="SUPFAM" id="SSF53092">
    <property type="entry name" value="Creatinase/prolidase N-terminal domain"/>
    <property type="match status" value="1"/>
</dbReference>
<dbReference type="Gene3D" id="3.40.350.10">
    <property type="entry name" value="Creatinase/prolidase N-terminal domain"/>
    <property type="match status" value="1"/>
</dbReference>
<dbReference type="EMBL" id="QOQD01000008">
    <property type="protein sequence ID" value="RCL73286.1"/>
    <property type="molecule type" value="Genomic_DNA"/>
</dbReference>
<dbReference type="Proteomes" id="UP000253570">
    <property type="component" value="Unassembled WGS sequence"/>
</dbReference>
<evidence type="ECO:0000259" key="2">
    <source>
        <dbReference type="Pfam" id="PF01321"/>
    </source>
</evidence>
<feature type="domain" description="Creatinase N-terminal" evidence="2">
    <location>
        <begin position="28"/>
        <end position="172"/>
    </location>
</feature>
<dbReference type="PANTHER" id="PTHR46112:SF2">
    <property type="entry name" value="XAA-PRO AMINOPEPTIDASE P-RELATED"/>
    <property type="match status" value="1"/>
</dbReference>
<keyword evidence="3" id="KW-0378">Hydrolase</keyword>
<dbReference type="GO" id="GO:0008235">
    <property type="term" value="F:metalloexopeptidase activity"/>
    <property type="evidence" value="ECO:0007669"/>
    <property type="project" value="UniProtKB-ARBA"/>
</dbReference>
<name>A0A368DPN5_9PROT</name>
<proteinExistence type="predicted"/>
<dbReference type="InterPro" id="IPR000587">
    <property type="entry name" value="Creatinase_N"/>
</dbReference>
<dbReference type="CDD" id="cd01066">
    <property type="entry name" value="APP_MetAP"/>
    <property type="match status" value="1"/>
</dbReference>
<reference evidence="3 4" key="1">
    <citation type="journal article" date="2018" name="Microbiome">
        <title>Fine metagenomic profile of the Mediterranean stratified and mixed water columns revealed by assembly and recruitment.</title>
        <authorList>
            <person name="Haro-Moreno J.M."/>
            <person name="Lopez-Perez M."/>
            <person name="De La Torre J.R."/>
            <person name="Picazo A."/>
            <person name="Camacho A."/>
            <person name="Rodriguez-Valera F."/>
        </authorList>
    </citation>
    <scope>NUCLEOTIDE SEQUENCE [LARGE SCALE GENOMIC DNA]</scope>
    <source>
        <strain evidence="3">MED-G57</strain>
    </source>
</reference>
<dbReference type="GO" id="GO:0004177">
    <property type="term" value="F:aminopeptidase activity"/>
    <property type="evidence" value="ECO:0007669"/>
    <property type="project" value="UniProtKB-KW"/>
</dbReference>
<dbReference type="Pfam" id="PF00557">
    <property type="entry name" value="Peptidase_M24"/>
    <property type="match status" value="1"/>
</dbReference>
<dbReference type="SUPFAM" id="SSF55920">
    <property type="entry name" value="Creatinase/aminopeptidase"/>
    <property type="match status" value="1"/>
</dbReference>
<protein>
    <submittedName>
        <fullName evidence="3">Aminopeptidase P family protein</fullName>
    </submittedName>
</protein>
<keyword evidence="3" id="KW-0645">Protease</keyword>
<accession>A0A368DPN5</accession>
<dbReference type="InterPro" id="IPR050659">
    <property type="entry name" value="Peptidase_M24B"/>
</dbReference>
<feature type="domain" description="Peptidase M24" evidence="1">
    <location>
        <begin position="180"/>
        <end position="395"/>
    </location>
</feature>
<dbReference type="Gene3D" id="3.90.230.10">
    <property type="entry name" value="Creatinase/methionine aminopeptidase superfamily"/>
    <property type="match status" value="1"/>
</dbReference>
<dbReference type="AlphaFoldDB" id="A0A368DPN5"/>
<dbReference type="Pfam" id="PF01321">
    <property type="entry name" value="Creatinase_N"/>
    <property type="match status" value="1"/>
</dbReference>
<comment type="caution">
    <text evidence="3">The sequence shown here is derived from an EMBL/GenBank/DDBJ whole genome shotgun (WGS) entry which is preliminary data.</text>
</comment>
<dbReference type="InterPro" id="IPR029149">
    <property type="entry name" value="Creatin/AminoP/Spt16_N"/>
</dbReference>
<dbReference type="InterPro" id="IPR000994">
    <property type="entry name" value="Pept_M24"/>
</dbReference>
<dbReference type="PANTHER" id="PTHR46112">
    <property type="entry name" value="AMINOPEPTIDASE"/>
    <property type="match status" value="1"/>
</dbReference>
<dbReference type="InterPro" id="IPR001714">
    <property type="entry name" value="Pept_M24_MAP"/>
</dbReference>
<evidence type="ECO:0000259" key="1">
    <source>
        <dbReference type="Pfam" id="PF00557"/>
    </source>
</evidence>
<sequence>MKIDYYARGGYNVSYEARVSPAELRKQRITKAKAELKKSGLDAILVWKDENQRYLTDLRPQIIHGKSTCLNGALLIDNEDPILFCSGGERDRVDRTMPWIKEVHTIPIIEEKALINGLVKDILGPVLKKYKIDKGKLGLDESNIIFHKALESAFPNLSIEDGDTPMQKARMIKLPGEIALLEEATAIADAVCATAINSVQEGVRECDVAANAMHTLYTLGGEYSHVTTPFVASGEHMAPPNRICSDKIIRDGDLVFIDIGAAWNGYFGDMARTVYCGTQASFPSKEQINVYSAVYHGLKAGINEMRPGKTNKDAANALIKEASKYGLGGSFLSLFIGHGVGIGANEPPYIGETLPGAPEYEFQPGMVFAVEPLIWIDGVRGGAGVRLEEQVLVTDDEPHIMSRTPFDERLIEVK</sequence>
<dbReference type="InterPro" id="IPR036005">
    <property type="entry name" value="Creatinase/aminopeptidase-like"/>
</dbReference>
<organism evidence="3 4">
    <name type="scientific">PS1 clade bacterium</name>
    <dbReference type="NCBI Taxonomy" id="2175152"/>
    <lineage>
        <taxon>Bacteria</taxon>
        <taxon>Pseudomonadati</taxon>
        <taxon>Pseudomonadota</taxon>
        <taxon>Alphaproteobacteria</taxon>
        <taxon>PS1 clade</taxon>
    </lineage>
</organism>
<keyword evidence="3" id="KW-0031">Aminopeptidase</keyword>